<reference evidence="10 11" key="1">
    <citation type="submission" date="2009-01" db="EMBL/GenBank/DDBJ databases">
        <authorList>
            <person name="Fulton L."/>
            <person name="Clifton S."/>
            <person name="Fulton B."/>
            <person name="Xu J."/>
            <person name="Minx P."/>
            <person name="Pepin K.H."/>
            <person name="Johnson M."/>
            <person name="Bhonagiri V."/>
            <person name="Nash W.E."/>
            <person name="Mardis E.R."/>
            <person name="Wilson R.K."/>
        </authorList>
    </citation>
    <scope>NUCLEOTIDE SEQUENCE [LARGE SCALE GENOMIC DNA]</scope>
    <source>
        <strain evidence="11">DSM 10507 / JCM 14656 / S5a33</strain>
    </source>
</reference>
<name>C0CI03_BLAHS</name>
<protein>
    <recommendedName>
        <fullName evidence="12">Multidrug export ATP-binding/permease protein SAV1866</fullName>
    </recommendedName>
</protein>
<evidence type="ECO:0000256" key="3">
    <source>
        <dbReference type="ARBA" id="ARBA00022741"/>
    </source>
</evidence>
<dbReference type="PATRIC" id="fig|476272.21.peg.3473"/>
<dbReference type="PANTHER" id="PTHR43394">
    <property type="entry name" value="ATP-DEPENDENT PERMEASE MDL1, MITOCHONDRIAL"/>
    <property type="match status" value="1"/>
</dbReference>
<keyword evidence="11" id="KW-1185">Reference proteome</keyword>
<dbReference type="InterPro" id="IPR039421">
    <property type="entry name" value="Type_1_exporter"/>
</dbReference>
<dbReference type="PROSITE" id="PS50929">
    <property type="entry name" value="ABC_TM1F"/>
    <property type="match status" value="1"/>
</dbReference>
<evidence type="ECO:0000256" key="6">
    <source>
        <dbReference type="ARBA" id="ARBA00023136"/>
    </source>
</evidence>
<dbReference type="InterPro" id="IPR017871">
    <property type="entry name" value="ABC_transporter-like_CS"/>
</dbReference>
<reference evidence="10 11" key="2">
    <citation type="submission" date="2009-02" db="EMBL/GenBank/DDBJ databases">
        <title>Draft genome sequence of Blautia hydrogenotrophica DSM 10507 (Ruminococcus hydrogenotrophicus DSM 10507).</title>
        <authorList>
            <person name="Sudarsanam P."/>
            <person name="Ley R."/>
            <person name="Guruge J."/>
            <person name="Turnbaugh P.J."/>
            <person name="Mahowald M."/>
            <person name="Liep D."/>
            <person name="Gordon J."/>
        </authorList>
    </citation>
    <scope>NUCLEOTIDE SEQUENCE [LARGE SCALE GENOMIC DNA]</scope>
    <source>
        <strain evidence="11">DSM 10507 / JCM 14656 / S5a33</strain>
    </source>
</reference>
<dbReference type="PANTHER" id="PTHR43394:SF1">
    <property type="entry name" value="ATP-BINDING CASSETTE SUB-FAMILY B MEMBER 10, MITOCHONDRIAL"/>
    <property type="match status" value="1"/>
</dbReference>
<organism evidence="10 11">
    <name type="scientific">Blautia hydrogenotrophica (strain DSM 10507 / JCM 14656 / S5a33)</name>
    <name type="common">Ruminococcus hydrogenotrophicus</name>
    <dbReference type="NCBI Taxonomy" id="476272"/>
    <lineage>
        <taxon>Bacteria</taxon>
        <taxon>Bacillati</taxon>
        <taxon>Bacillota</taxon>
        <taxon>Clostridia</taxon>
        <taxon>Lachnospirales</taxon>
        <taxon>Lachnospiraceae</taxon>
        <taxon>Blautia</taxon>
    </lineage>
</organism>
<proteinExistence type="predicted"/>
<dbReference type="InterPro" id="IPR036640">
    <property type="entry name" value="ABC1_TM_sf"/>
</dbReference>
<feature type="domain" description="ABC transmembrane type-1" evidence="9">
    <location>
        <begin position="32"/>
        <end position="314"/>
    </location>
</feature>
<feature type="domain" description="ABC transporter" evidence="8">
    <location>
        <begin position="348"/>
        <end position="583"/>
    </location>
</feature>
<dbReference type="InterPro" id="IPR003593">
    <property type="entry name" value="AAA+_ATPase"/>
</dbReference>
<evidence type="ECO:0000313" key="10">
    <source>
        <dbReference type="EMBL" id="EEG50591.1"/>
    </source>
</evidence>
<dbReference type="GO" id="GO:0005524">
    <property type="term" value="F:ATP binding"/>
    <property type="evidence" value="ECO:0007669"/>
    <property type="project" value="UniProtKB-KW"/>
</dbReference>
<evidence type="ECO:0000256" key="7">
    <source>
        <dbReference type="SAM" id="Phobius"/>
    </source>
</evidence>
<evidence type="ECO:0000256" key="4">
    <source>
        <dbReference type="ARBA" id="ARBA00022840"/>
    </source>
</evidence>
<dbReference type="PROSITE" id="PS00211">
    <property type="entry name" value="ABC_TRANSPORTER_1"/>
    <property type="match status" value="1"/>
</dbReference>
<dbReference type="AlphaFoldDB" id="C0CI03"/>
<keyword evidence="4" id="KW-0067">ATP-binding</keyword>
<dbReference type="Gene3D" id="3.40.50.300">
    <property type="entry name" value="P-loop containing nucleotide triphosphate hydrolases"/>
    <property type="match status" value="1"/>
</dbReference>
<dbReference type="SMART" id="SM00382">
    <property type="entry name" value="AAA"/>
    <property type="match status" value="1"/>
</dbReference>
<dbReference type="PROSITE" id="PS50893">
    <property type="entry name" value="ABC_TRANSPORTER_2"/>
    <property type="match status" value="1"/>
</dbReference>
<dbReference type="GeneID" id="86821714"/>
<dbReference type="SUPFAM" id="SSF52540">
    <property type="entry name" value="P-loop containing nucleoside triphosphate hydrolases"/>
    <property type="match status" value="1"/>
</dbReference>
<keyword evidence="5 7" id="KW-1133">Transmembrane helix</keyword>
<dbReference type="EMBL" id="ACBZ01000017">
    <property type="protein sequence ID" value="EEG50591.1"/>
    <property type="molecule type" value="Genomic_DNA"/>
</dbReference>
<comment type="subcellular location">
    <subcellularLocation>
        <location evidence="1">Cell membrane</location>
        <topology evidence="1">Multi-pass membrane protein</topology>
    </subcellularLocation>
</comment>
<accession>C0CI03</accession>
<dbReference type="RefSeq" id="WP_005945660.1">
    <property type="nucleotide sequence ID" value="NZ_CP136423.1"/>
</dbReference>
<sequence length="588" mass="65252">MEKKNHNKTGKTRLQNVIRLSTKIKAYRLRMFGAVVCGIGHQLSIVGVSVVGAGLVGMALEGTLLEHRHQVFLLLAAVAAARIVFYFLEMWLAHDVAFKVLANFRIMLFDAIERVSPVLLLNMRSGQLASTLMSDVELLEWFFAHSFGSILVATFVPVILMICLGYLSPILPGVLLVFLILILWIPAWMRKKADRQGKIVREQLGEASAVTMEGIQGMKEILSLNNRSRYRRKNTAYMKRLYDSQLAYGKRLGTEGAFLQATLGISMLCVAAIAAQMAAKGALNTAMYPVVVVLAGMVLGPVVEVCGTARNFGLIFAAADRVYRVLETKPLVEDLGENISPEEILPEIQFEHVRFQYREELEPALKDISFCVRSGETVALVGPSGAGKSTCIQLLLRYWEPQNGQIKIGGKDLREISLESLRQLSSAVLQDVYLFRDTLRENIRLGRWNASDEEVEAAAKMALAHDFIVKMKDGYDTIAGEGGVKLSGGQRQRIAIARALLKDTPILILDEAVSNLDTENEREIQESIRTSSENRTTLIVAHRLSTIRSADQIVVLRNGQTVQTGTYEELSSEDGFFKELISSQFKQS</sequence>
<evidence type="ECO:0000313" key="11">
    <source>
        <dbReference type="Proteomes" id="UP000003100"/>
    </source>
</evidence>
<keyword evidence="2 7" id="KW-0812">Transmembrane</keyword>
<evidence type="ECO:0000259" key="9">
    <source>
        <dbReference type="PROSITE" id="PS50929"/>
    </source>
</evidence>
<evidence type="ECO:0000256" key="1">
    <source>
        <dbReference type="ARBA" id="ARBA00004651"/>
    </source>
</evidence>
<dbReference type="Gene3D" id="1.20.1560.10">
    <property type="entry name" value="ABC transporter type 1, transmembrane domain"/>
    <property type="match status" value="1"/>
</dbReference>
<feature type="transmembrane region" description="Helical" evidence="7">
    <location>
        <begin position="173"/>
        <end position="189"/>
    </location>
</feature>
<evidence type="ECO:0000256" key="5">
    <source>
        <dbReference type="ARBA" id="ARBA00022989"/>
    </source>
</evidence>
<feature type="transmembrane region" description="Helical" evidence="7">
    <location>
        <begin position="31"/>
        <end position="59"/>
    </location>
</feature>
<dbReference type="FunFam" id="3.40.50.300:FF:000218">
    <property type="entry name" value="Multidrug ABC transporter ATP-binding protein"/>
    <property type="match status" value="1"/>
</dbReference>
<dbReference type="Proteomes" id="UP000003100">
    <property type="component" value="Unassembled WGS sequence"/>
</dbReference>
<dbReference type="SUPFAM" id="SSF90123">
    <property type="entry name" value="ABC transporter transmembrane region"/>
    <property type="match status" value="1"/>
</dbReference>
<dbReference type="InterPro" id="IPR011527">
    <property type="entry name" value="ABC1_TM_dom"/>
</dbReference>
<evidence type="ECO:0008006" key="12">
    <source>
        <dbReference type="Google" id="ProtNLM"/>
    </source>
</evidence>
<dbReference type="GO" id="GO:0015421">
    <property type="term" value="F:ABC-type oligopeptide transporter activity"/>
    <property type="evidence" value="ECO:0007669"/>
    <property type="project" value="TreeGrafter"/>
</dbReference>
<dbReference type="InterPro" id="IPR003439">
    <property type="entry name" value="ABC_transporter-like_ATP-bd"/>
</dbReference>
<keyword evidence="3" id="KW-0547">Nucleotide-binding</keyword>
<feature type="transmembrane region" description="Helical" evidence="7">
    <location>
        <begin position="257"/>
        <end position="279"/>
    </location>
</feature>
<dbReference type="Pfam" id="PF00664">
    <property type="entry name" value="ABC_membrane"/>
    <property type="match status" value="1"/>
</dbReference>
<dbReference type="Pfam" id="PF00005">
    <property type="entry name" value="ABC_tran"/>
    <property type="match status" value="1"/>
</dbReference>
<dbReference type="eggNOG" id="COG1132">
    <property type="taxonomic scope" value="Bacteria"/>
</dbReference>
<gene>
    <name evidence="10" type="ORF">RUMHYD_00467</name>
</gene>
<evidence type="ECO:0000259" key="8">
    <source>
        <dbReference type="PROSITE" id="PS50893"/>
    </source>
</evidence>
<dbReference type="HOGENOM" id="CLU_000604_84_9_9"/>
<dbReference type="InterPro" id="IPR027417">
    <property type="entry name" value="P-loop_NTPase"/>
</dbReference>
<feature type="transmembrane region" description="Helical" evidence="7">
    <location>
        <begin position="285"/>
        <end position="303"/>
    </location>
</feature>
<dbReference type="GO" id="GO:0005886">
    <property type="term" value="C:plasma membrane"/>
    <property type="evidence" value="ECO:0007669"/>
    <property type="project" value="UniProtKB-SubCell"/>
</dbReference>
<evidence type="ECO:0000256" key="2">
    <source>
        <dbReference type="ARBA" id="ARBA00022692"/>
    </source>
</evidence>
<feature type="transmembrane region" description="Helical" evidence="7">
    <location>
        <begin position="142"/>
        <end position="167"/>
    </location>
</feature>
<feature type="transmembrane region" description="Helical" evidence="7">
    <location>
        <begin position="71"/>
        <end position="88"/>
    </location>
</feature>
<keyword evidence="6 7" id="KW-0472">Membrane</keyword>
<dbReference type="GO" id="GO:0016887">
    <property type="term" value="F:ATP hydrolysis activity"/>
    <property type="evidence" value="ECO:0007669"/>
    <property type="project" value="InterPro"/>
</dbReference>